<gene>
    <name evidence="1" type="ORF">LEP1GSC083_3927</name>
</gene>
<dbReference type="AlphaFoldDB" id="M6K116"/>
<dbReference type="EMBL" id="AHMZ02000163">
    <property type="protein sequence ID" value="EMN27826.1"/>
    <property type="molecule type" value="Genomic_DNA"/>
</dbReference>
<comment type="caution">
    <text evidence="1">The sequence shown here is derived from an EMBL/GenBank/DDBJ whole genome shotgun (WGS) entry which is preliminary data.</text>
</comment>
<feature type="non-terminal residue" evidence="1">
    <location>
        <position position="35"/>
    </location>
</feature>
<evidence type="ECO:0000313" key="2">
    <source>
        <dbReference type="Proteomes" id="UP000012137"/>
    </source>
</evidence>
<name>M6K116_LEPIR</name>
<accession>M6K116</accession>
<evidence type="ECO:0000313" key="1">
    <source>
        <dbReference type="EMBL" id="EMN27826.1"/>
    </source>
</evidence>
<sequence length="35" mass="4105">MKKILYYNFLKNSVILFLCILELLKNSIMAINKTA</sequence>
<reference evidence="1 2" key="1">
    <citation type="submission" date="2013-01" db="EMBL/GenBank/DDBJ databases">
        <authorList>
            <person name="Harkins D.M."/>
            <person name="Durkin A.S."/>
            <person name="Brinkac L.M."/>
            <person name="Haft D.H."/>
            <person name="Selengut J.D."/>
            <person name="Sanka R."/>
            <person name="DePew J."/>
            <person name="Purushe J."/>
            <person name="Peacock S.J."/>
            <person name="Thaipadungpanit J."/>
            <person name="Wuthiekanun V.W."/>
            <person name="Day N.P."/>
            <person name="Vinetz J.M."/>
            <person name="Sutton G.G."/>
            <person name="Nierman W.C."/>
            <person name="Fouts D.E."/>
        </authorList>
    </citation>
    <scope>NUCLEOTIDE SEQUENCE [LARGE SCALE GENOMIC DNA]</scope>
    <source>
        <strain evidence="1 2">L0374</strain>
    </source>
</reference>
<proteinExistence type="predicted"/>
<protein>
    <submittedName>
        <fullName evidence="1">Uncharacterized protein</fullName>
    </submittedName>
</protein>
<dbReference type="Proteomes" id="UP000012137">
    <property type="component" value="Unassembled WGS sequence"/>
</dbReference>
<organism evidence="1 2">
    <name type="scientific">Leptospira interrogans serovar Pyrogenes str. L0374</name>
    <dbReference type="NCBI Taxonomy" id="1049928"/>
    <lineage>
        <taxon>Bacteria</taxon>
        <taxon>Pseudomonadati</taxon>
        <taxon>Spirochaetota</taxon>
        <taxon>Spirochaetia</taxon>
        <taxon>Leptospirales</taxon>
        <taxon>Leptospiraceae</taxon>
        <taxon>Leptospira</taxon>
    </lineage>
</organism>